<dbReference type="Proteomes" id="UP001374579">
    <property type="component" value="Unassembled WGS sequence"/>
</dbReference>
<dbReference type="PANTHER" id="PTHR20933:SF3">
    <property type="entry name" value="F-BOX ONLY PROTEIN 33"/>
    <property type="match status" value="1"/>
</dbReference>
<keyword evidence="1" id="KW-0472">Membrane</keyword>
<reference evidence="3 4" key="1">
    <citation type="submission" date="2024-02" db="EMBL/GenBank/DDBJ databases">
        <title>Chromosome-scale genome assembly of the rough periwinkle Littorina saxatilis.</title>
        <authorList>
            <person name="De Jode A."/>
            <person name="Faria R."/>
            <person name="Formenti G."/>
            <person name="Sims Y."/>
            <person name="Smith T.P."/>
            <person name="Tracey A."/>
            <person name="Wood J.M.D."/>
            <person name="Zagrodzka Z.B."/>
            <person name="Johannesson K."/>
            <person name="Butlin R.K."/>
            <person name="Leder E.H."/>
        </authorList>
    </citation>
    <scope>NUCLEOTIDE SEQUENCE [LARGE SCALE GENOMIC DNA]</scope>
    <source>
        <strain evidence="3">Snail1</strain>
        <tissue evidence="3">Muscle</tissue>
    </source>
</reference>
<dbReference type="EMBL" id="JBAMIC010000003">
    <property type="protein sequence ID" value="KAK7110080.1"/>
    <property type="molecule type" value="Genomic_DNA"/>
</dbReference>
<keyword evidence="4" id="KW-1185">Reference proteome</keyword>
<dbReference type="InterPro" id="IPR036047">
    <property type="entry name" value="F-box-like_dom_sf"/>
</dbReference>
<dbReference type="Pfam" id="PF12937">
    <property type="entry name" value="F-box-like"/>
    <property type="match status" value="1"/>
</dbReference>
<dbReference type="SMART" id="SM00256">
    <property type="entry name" value="FBOX"/>
    <property type="match status" value="1"/>
</dbReference>
<feature type="transmembrane region" description="Helical" evidence="1">
    <location>
        <begin position="341"/>
        <end position="363"/>
    </location>
</feature>
<dbReference type="Gene3D" id="1.20.1280.50">
    <property type="match status" value="1"/>
</dbReference>
<evidence type="ECO:0000256" key="1">
    <source>
        <dbReference type="SAM" id="Phobius"/>
    </source>
</evidence>
<name>A0AAN9BUR0_9CAEN</name>
<keyword evidence="1" id="KW-1133">Transmembrane helix</keyword>
<evidence type="ECO:0000313" key="4">
    <source>
        <dbReference type="Proteomes" id="UP001374579"/>
    </source>
</evidence>
<evidence type="ECO:0000313" key="3">
    <source>
        <dbReference type="EMBL" id="KAK7110080.1"/>
    </source>
</evidence>
<dbReference type="PROSITE" id="PS50181">
    <property type="entry name" value="FBOX"/>
    <property type="match status" value="1"/>
</dbReference>
<gene>
    <name evidence="3" type="ORF">V1264_014013</name>
</gene>
<dbReference type="SUPFAM" id="SSF81383">
    <property type="entry name" value="F-box domain"/>
    <property type="match status" value="1"/>
</dbReference>
<dbReference type="PANTHER" id="PTHR20933">
    <property type="entry name" value="F-BOX ONLY PROTEIN 33"/>
    <property type="match status" value="1"/>
</dbReference>
<dbReference type="GO" id="GO:0031398">
    <property type="term" value="P:positive regulation of protein ubiquitination"/>
    <property type="evidence" value="ECO:0007669"/>
    <property type="project" value="TreeGrafter"/>
</dbReference>
<dbReference type="InterPro" id="IPR001810">
    <property type="entry name" value="F-box_dom"/>
</dbReference>
<keyword evidence="1" id="KW-0812">Transmembrane</keyword>
<dbReference type="SUPFAM" id="SSF52047">
    <property type="entry name" value="RNI-like"/>
    <property type="match status" value="1"/>
</dbReference>
<evidence type="ECO:0000259" key="2">
    <source>
        <dbReference type="PROSITE" id="PS50181"/>
    </source>
</evidence>
<organism evidence="3 4">
    <name type="scientific">Littorina saxatilis</name>
    <dbReference type="NCBI Taxonomy" id="31220"/>
    <lineage>
        <taxon>Eukaryota</taxon>
        <taxon>Metazoa</taxon>
        <taxon>Spiralia</taxon>
        <taxon>Lophotrochozoa</taxon>
        <taxon>Mollusca</taxon>
        <taxon>Gastropoda</taxon>
        <taxon>Caenogastropoda</taxon>
        <taxon>Littorinimorpha</taxon>
        <taxon>Littorinoidea</taxon>
        <taxon>Littorinidae</taxon>
        <taxon>Littorina</taxon>
    </lineage>
</organism>
<dbReference type="InterPro" id="IPR032675">
    <property type="entry name" value="LRR_dom_sf"/>
</dbReference>
<protein>
    <recommendedName>
        <fullName evidence="2">F-box domain-containing protein</fullName>
    </recommendedName>
</protein>
<comment type="caution">
    <text evidence="3">The sequence shown here is derived from an EMBL/GenBank/DDBJ whole genome shotgun (WGS) entry which is preliminary data.</text>
</comment>
<accession>A0AAN9BUR0</accession>
<sequence>MTSRGFHNEDRLSAQSEASALRGGVMETRAWARRWSSGQPAQWQSLPPEILCRVFHHLLDKDRCAARLACSQWDQVFRMPQLWRERRFKFSGMDECEGLRAARYMATLGGHLRHLEMEIGMPVVHNARLISLSVETFLNTKPKGLRLTTFACSGLEFFQTPLYRIARHRVRMVRALCAMLRRQKWLEHVGLACSQMGREDGARLLRALSFHCRPRSGKTGLVNRCLQSLELRDFFMEDVNVVELGAFKEEMGRFSALRHVGLNFTYLNDAVLAQLTDSASRTLETLSLGLDGSHLLYIAHMTYNNLIVTTGGWRAAGLRCPRLRVVVDMRGRFRLIDFQRVLIPGMPLACLSITSLIASLFFASEDMLAHIARLVEYLADRYSYTLTTFHLSWCDPSATWPHREALVDLVRSCTSLSCLSLTMKLPLDTVTDVAAAASKHSASSEPLHLHISGVDRNVALAAMQVPATRTNCVLHTSKCTTRL</sequence>
<feature type="domain" description="F-box" evidence="2">
    <location>
        <begin position="40"/>
        <end position="86"/>
    </location>
</feature>
<dbReference type="Gene3D" id="3.80.10.10">
    <property type="entry name" value="Ribonuclease Inhibitor"/>
    <property type="match status" value="1"/>
</dbReference>
<dbReference type="AlphaFoldDB" id="A0AAN9BUR0"/>
<proteinExistence type="predicted"/>